<dbReference type="GO" id="GO:0016887">
    <property type="term" value="F:ATP hydrolysis activity"/>
    <property type="evidence" value="ECO:0007669"/>
    <property type="project" value="InterPro"/>
</dbReference>
<evidence type="ECO:0000256" key="6">
    <source>
        <dbReference type="ARBA" id="ARBA00022840"/>
    </source>
</evidence>
<organism evidence="13 14">
    <name type="scientific">Alkalihalobacillus trypoxylicola</name>
    <dbReference type="NCBI Taxonomy" id="519424"/>
    <lineage>
        <taxon>Bacteria</taxon>
        <taxon>Bacillati</taxon>
        <taxon>Bacillota</taxon>
        <taxon>Bacilli</taxon>
        <taxon>Bacillales</taxon>
        <taxon>Bacillaceae</taxon>
        <taxon>Alkalihalobacillus</taxon>
    </lineage>
</organism>
<evidence type="ECO:0000256" key="9">
    <source>
        <dbReference type="SAM" id="MobiDB-lite"/>
    </source>
</evidence>
<evidence type="ECO:0000259" key="11">
    <source>
        <dbReference type="PROSITE" id="PS50893"/>
    </source>
</evidence>
<dbReference type="OrthoDB" id="9770415at2"/>
<dbReference type="PROSITE" id="PS00211">
    <property type="entry name" value="ABC_TRANSPORTER_1"/>
    <property type="match status" value="1"/>
</dbReference>
<keyword evidence="14" id="KW-1185">Reference proteome</keyword>
<dbReference type="InterPro" id="IPR011527">
    <property type="entry name" value="ABC1_TM_dom"/>
</dbReference>
<keyword evidence="2" id="KW-0813">Transport</keyword>
<evidence type="ECO:0000313" key="13">
    <source>
        <dbReference type="EMBL" id="KYG34805.1"/>
    </source>
</evidence>
<dbReference type="InterPro" id="IPR036640">
    <property type="entry name" value="ABC1_TM_sf"/>
</dbReference>
<evidence type="ECO:0000256" key="10">
    <source>
        <dbReference type="SAM" id="Phobius"/>
    </source>
</evidence>
<evidence type="ECO:0000256" key="2">
    <source>
        <dbReference type="ARBA" id="ARBA00022448"/>
    </source>
</evidence>
<accession>A0A162F4X0</accession>
<keyword evidence="6" id="KW-0067">ATP-binding</keyword>
<dbReference type="InterPro" id="IPR017871">
    <property type="entry name" value="ABC_transporter-like_CS"/>
</dbReference>
<evidence type="ECO:0000313" key="14">
    <source>
        <dbReference type="Proteomes" id="UP000075806"/>
    </source>
</evidence>
<dbReference type="Pfam" id="PF00664">
    <property type="entry name" value="ABC_membrane"/>
    <property type="match status" value="1"/>
</dbReference>
<keyword evidence="8 10" id="KW-0472">Membrane</keyword>
<reference evidence="13" key="1">
    <citation type="submission" date="2016-02" db="EMBL/GenBank/DDBJ databases">
        <title>Genome sequence of Bacillus trypoxylicola KCTC 13244(T).</title>
        <authorList>
            <person name="Jeong H."/>
            <person name="Park S.-H."/>
            <person name="Choi S.-K."/>
        </authorList>
    </citation>
    <scope>NUCLEOTIDE SEQUENCE [LARGE SCALE GENOMIC DNA]</scope>
    <source>
        <strain evidence="13">KCTC 13244</strain>
    </source>
</reference>
<dbReference type="AlphaFoldDB" id="A0A162F4X0"/>
<dbReference type="PANTHER" id="PTHR43394:SF1">
    <property type="entry name" value="ATP-BINDING CASSETTE SUB-FAMILY B MEMBER 10, MITOCHONDRIAL"/>
    <property type="match status" value="1"/>
</dbReference>
<dbReference type="Proteomes" id="UP000075806">
    <property type="component" value="Unassembled WGS sequence"/>
</dbReference>
<feature type="transmembrane region" description="Helical" evidence="10">
    <location>
        <begin position="169"/>
        <end position="190"/>
    </location>
</feature>
<dbReference type="PANTHER" id="PTHR43394">
    <property type="entry name" value="ATP-DEPENDENT PERMEASE MDL1, MITOCHONDRIAL"/>
    <property type="match status" value="1"/>
</dbReference>
<dbReference type="Pfam" id="PF00005">
    <property type="entry name" value="ABC_tran"/>
    <property type="match status" value="1"/>
</dbReference>
<keyword evidence="4 10" id="KW-0812">Transmembrane</keyword>
<dbReference type="CDD" id="cd18547">
    <property type="entry name" value="ABC_6TM_Tm288_like"/>
    <property type="match status" value="1"/>
</dbReference>
<evidence type="ECO:0000256" key="1">
    <source>
        <dbReference type="ARBA" id="ARBA00004651"/>
    </source>
</evidence>
<keyword evidence="3" id="KW-1003">Cell membrane</keyword>
<dbReference type="InterPro" id="IPR003439">
    <property type="entry name" value="ABC_transporter-like_ATP-bd"/>
</dbReference>
<keyword evidence="7 10" id="KW-1133">Transmembrane helix</keyword>
<feature type="domain" description="ABC transmembrane type-1" evidence="12">
    <location>
        <begin position="49"/>
        <end position="337"/>
    </location>
</feature>
<dbReference type="STRING" id="519424.AZF04_00270"/>
<evidence type="ECO:0000256" key="5">
    <source>
        <dbReference type="ARBA" id="ARBA00022741"/>
    </source>
</evidence>
<dbReference type="Gene3D" id="3.40.50.300">
    <property type="entry name" value="P-loop containing nucleotide triphosphate hydrolases"/>
    <property type="match status" value="1"/>
</dbReference>
<dbReference type="PROSITE" id="PS50929">
    <property type="entry name" value="ABC_TM1F"/>
    <property type="match status" value="1"/>
</dbReference>
<sequence length="613" mass="68317">MSKESTTNSKHRPGPSHHGPMMMAEKPKDFKKTFRRLFSYLKPQKWAILLVILASVFATLFNVVSPKILGDATSSIFDSFTSGLPVDFTFLAKLLIFLMGLYVLASFFSFIQQFIMAGISQRIVAGIRKEVKEKFTRLPLSYFDKHSTGDLLSRAVNDIDNINNSLQQALTQIITSVITIIGIILMMLIISPLLSLVILVTIPLSLLVIRLIAKMSQKYFVQQQKELGAINGHVEEIFSGHQVVKAYGQEEKAIEDFNVINEKLYQTGWRSQFISGLMMPLMMFVSNIGYILVSIVGGLLVINNSIRIGDVQAFIQYTQQISQPMTQVASVANLIQTALASAERIFELLDEEEEIQEDEANVELSHLASSVEFHRITFGYEPDKPVINPFSLDVSSGQTIAIVGPTGAGKTTLINLLLRFYEVNEGSIKVDGVSLQELSRKQARSLFAMVLQDTWLFKGTIYDNIAYGKEGATKEEVVAAAKKAFADDFIRTLPDGYDTILSEDASNISQGQRQLLTIARAILSEPKILILDEATSSVDTRTEMNIQHAMKDMMIGRTSFVIAHRLSTIKDADLILVLNKGDIVEKGSHQQLLDKEGFYAELYQSQFDEHSAS</sequence>
<dbReference type="InterPro" id="IPR027417">
    <property type="entry name" value="P-loop_NTPase"/>
</dbReference>
<dbReference type="EMBL" id="LTAO01000001">
    <property type="protein sequence ID" value="KYG34805.1"/>
    <property type="molecule type" value="Genomic_DNA"/>
</dbReference>
<dbReference type="GO" id="GO:0005524">
    <property type="term" value="F:ATP binding"/>
    <property type="evidence" value="ECO:0007669"/>
    <property type="project" value="UniProtKB-KW"/>
</dbReference>
<dbReference type="GO" id="GO:0005886">
    <property type="term" value="C:plasma membrane"/>
    <property type="evidence" value="ECO:0007669"/>
    <property type="project" value="UniProtKB-SubCell"/>
</dbReference>
<proteinExistence type="predicted"/>
<dbReference type="Gene3D" id="1.20.1560.10">
    <property type="entry name" value="ABC transporter type 1, transmembrane domain"/>
    <property type="match status" value="1"/>
</dbReference>
<dbReference type="FunFam" id="3.40.50.300:FF:000287">
    <property type="entry name" value="Multidrug ABC transporter ATP-binding protein"/>
    <property type="match status" value="1"/>
</dbReference>
<feature type="region of interest" description="Disordered" evidence="9">
    <location>
        <begin position="1"/>
        <end position="24"/>
    </location>
</feature>
<keyword evidence="5" id="KW-0547">Nucleotide-binding</keyword>
<name>A0A162F4X0_9BACI</name>
<dbReference type="InterPro" id="IPR039421">
    <property type="entry name" value="Type_1_exporter"/>
</dbReference>
<evidence type="ECO:0000256" key="4">
    <source>
        <dbReference type="ARBA" id="ARBA00022692"/>
    </source>
</evidence>
<dbReference type="PROSITE" id="PS50893">
    <property type="entry name" value="ABC_TRANSPORTER_2"/>
    <property type="match status" value="1"/>
</dbReference>
<dbReference type="SUPFAM" id="SSF90123">
    <property type="entry name" value="ABC transporter transmembrane region"/>
    <property type="match status" value="1"/>
</dbReference>
<dbReference type="RefSeq" id="WP_061947065.1">
    <property type="nucleotide sequence ID" value="NZ_LTAO01000001.1"/>
</dbReference>
<gene>
    <name evidence="13" type="ORF">AZF04_00270</name>
</gene>
<dbReference type="SMART" id="SM00382">
    <property type="entry name" value="AAA"/>
    <property type="match status" value="1"/>
</dbReference>
<feature type="domain" description="ABC transporter" evidence="11">
    <location>
        <begin position="371"/>
        <end position="605"/>
    </location>
</feature>
<dbReference type="SUPFAM" id="SSF52540">
    <property type="entry name" value="P-loop containing nucleoside triphosphate hydrolases"/>
    <property type="match status" value="1"/>
</dbReference>
<evidence type="ECO:0000259" key="12">
    <source>
        <dbReference type="PROSITE" id="PS50929"/>
    </source>
</evidence>
<dbReference type="InterPro" id="IPR003593">
    <property type="entry name" value="AAA+_ATPase"/>
</dbReference>
<comment type="subcellular location">
    <subcellularLocation>
        <location evidence="1">Cell membrane</location>
        <topology evidence="1">Multi-pass membrane protein</topology>
    </subcellularLocation>
</comment>
<protein>
    <submittedName>
        <fullName evidence="13">ABC transporter</fullName>
    </submittedName>
</protein>
<feature type="transmembrane region" description="Helical" evidence="10">
    <location>
        <begin position="90"/>
        <end position="111"/>
    </location>
</feature>
<evidence type="ECO:0000256" key="8">
    <source>
        <dbReference type="ARBA" id="ARBA00023136"/>
    </source>
</evidence>
<dbReference type="FunFam" id="1.20.1560.10:FF:000011">
    <property type="entry name" value="Multidrug ABC transporter ATP-binding protein"/>
    <property type="match status" value="1"/>
</dbReference>
<feature type="transmembrane region" description="Helical" evidence="10">
    <location>
        <begin position="281"/>
        <end position="302"/>
    </location>
</feature>
<dbReference type="GO" id="GO:0015421">
    <property type="term" value="F:ABC-type oligopeptide transporter activity"/>
    <property type="evidence" value="ECO:0007669"/>
    <property type="project" value="TreeGrafter"/>
</dbReference>
<feature type="transmembrane region" description="Helical" evidence="10">
    <location>
        <begin position="196"/>
        <end position="213"/>
    </location>
</feature>
<evidence type="ECO:0000256" key="3">
    <source>
        <dbReference type="ARBA" id="ARBA00022475"/>
    </source>
</evidence>
<comment type="caution">
    <text evidence="13">The sequence shown here is derived from an EMBL/GenBank/DDBJ whole genome shotgun (WGS) entry which is preliminary data.</text>
</comment>
<evidence type="ECO:0000256" key="7">
    <source>
        <dbReference type="ARBA" id="ARBA00022989"/>
    </source>
</evidence>